<evidence type="ECO:0000313" key="3">
    <source>
        <dbReference type="Proteomes" id="UP000541857"/>
    </source>
</evidence>
<feature type="non-terminal residue" evidence="2">
    <location>
        <position position="1"/>
    </location>
</feature>
<reference evidence="2 3" key="1">
    <citation type="submission" date="2020-07" db="EMBL/GenBank/DDBJ databases">
        <title>Bacterium isolated from marine sediment.</title>
        <authorList>
            <person name="Shang D."/>
        </authorList>
    </citation>
    <scope>NUCLEOTIDE SEQUENCE [LARGE SCALE GENOMIC DNA]</scope>
    <source>
        <strain evidence="2 3">F6074</strain>
    </source>
</reference>
<name>A0A7W2R5G9_9FLAO</name>
<dbReference type="InterPro" id="IPR057078">
    <property type="entry name" value="HYR-4C"/>
</dbReference>
<dbReference type="Pfam" id="PF23237">
    <property type="entry name" value="HYR_4C"/>
    <property type="match status" value="1"/>
</dbReference>
<sequence length="89" mass="9275">DVTVECDAIPTVPTVTATDNCDMTLTVSYSETSNTVVDGVGVIVREWTVTDNGGNTTTDTQTITVIDSKDPILVGVPADVTVECDAIPT</sequence>
<dbReference type="AlphaFoldDB" id="A0A7W2R5G9"/>
<feature type="domain" description="HYR-like" evidence="1">
    <location>
        <begin position="2"/>
        <end position="65"/>
    </location>
</feature>
<accession>A0A7W2R5G9</accession>
<protein>
    <recommendedName>
        <fullName evidence="1">HYR-like domain-containing protein</fullName>
    </recommendedName>
</protein>
<evidence type="ECO:0000313" key="2">
    <source>
        <dbReference type="EMBL" id="MBA6154904.1"/>
    </source>
</evidence>
<dbReference type="InterPro" id="IPR013783">
    <property type="entry name" value="Ig-like_fold"/>
</dbReference>
<dbReference type="Proteomes" id="UP000541857">
    <property type="component" value="Unassembled WGS sequence"/>
</dbReference>
<evidence type="ECO:0000259" key="1">
    <source>
        <dbReference type="Pfam" id="PF23237"/>
    </source>
</evidence>
<keyword evidence="3" id="KW-1185">Reference proteome</keyword>
<dbReference type="EMBL" id="JACGLT010000065">
    <property type="protein sequence ID" value="MBA6154904.1"/>
    <property type="molecule type" value="Genomic_DNA"/>
</dbReference>
<comment type="caution">
    <text evidence="2">The sequence shown here is derived from an EMBL/GenBank/DDBJ whole genome shotgun (WGS) entry which is preliminary data.</text>
</comment>
<dbReference type="RefSeq" id="WP_182207123.1">
    <property type="nucleotide sequence ID" value="NZ_JACGLT010000065.1"/>
</dbReference>
<proteinExistence type="predicted"/>
<gene>
    <name evidence="2" type="ORF">H3Z82_19475</name>
</gene>
<organism evidence="2 3">
    <name type="scientific">Gelidibacter maritimus</name>
    <dbReference type="NCBI Taxonomy" id="2761487"/>
    <lineage>
        <taxon>Bacteria</taxon>
        <taxon>Pseudomonadati</taxon>
        <taxon>Bacteroidota</taxon>
        <taxon>Flavobacteriia</taxon>
        <taxon>Flavobacteriales</taxon>
        <taxon>Flavobacteriaceae</taxon>
        <taxon>Gelidibacter</taxon>
    </lineage>
</organism>
<feature type="non-terminal residue" evidence="2">
    <location>
        <position position="89"/>
    </location>
</feature>
<dbReference type="Gene3D" id="2.60.40.10">
    <property type="entry name" value="Immunoglobulins"/>
    <property type="match status" value="1"/>
</dbReference>